<keyword evidence="2" id="KW-1185">Reference proteome</keyword>
<proteinExistence type="predicted"/>
<protein>
    <submittedName>
        <fullName evidence="1">Uncharacterized protein</fullName>
    </submittedName>
</protein>
<name>A0A1X2H115_SYNRA</name>
<dbReference type="EMBL" id="MCGN01000011">
    <property type="protein sequence ID" value="ORY91114.1"/>
    <property type="molecule type" value="Genomic_DNA"/>
</dbReference>
<reference evidence="1 2" key="1">
    <citation type="submission" date="2016-07" db="EMBL/GenBank/DDBJ databases">
        <title>Pervasive Adenine N6-methylation of Active Genes in Fungi.</title>
        <authorList>
            <consortium name="DOE Joint Genome Institute"/>
            <person name="Mondo S.J."/>
            <person name="Dannebaum R.O."/>
            <person name="Kuo R.C."/>
            <person name="Labutti K."/>
            <person name="Haridas S."/>
            <person name="Kuo A."/>
            <person name="Salamov A."/>
            <person name="Ahrendt S.R."/>
            <person name="Lipzen A."/>
            <person name="Sullivan W."/>
            <person name="Andreopoulos W.B."/>
            <person name="Clum A."/>
            <person name="Lindquist E."/>
            <person name="Daum C."/>
            <person name="Ramamoorthy G.K."/>
            <person name="Gryganskyi A."/>
            <person name="Culley D."/>
            <person name="Magnuson J.K."/>
            <person name="James T.Y."/>
            <person name="O'Malley M.A."/>
            <person name="Stajich J.E."/>
            <person name="Spatafora J.W."/>
            <person name="Visel A."/>
            <person name="Grigoriev I.V."/>
        </authorList>
    </citation>
    <scope>NUCLEOTIDE SEQUENCE [LARGE SCALE GENOMIC DNA]</scope>
    <source>
        <strain evidence="1 2">NRRL 2496</strain>
    </source>
</reference>
<organism evidence="1 2">
    <name type="scientific">Syncephalastrum racemosum</name>
    <name type="common">Filamentous fungus</name>
    <dbReference type="NCBI Taxonomy" id="13706"/>
    <lineage>
        <taxon>Eukaryota</taxon>
        <taxon>Fungi</taxon>
        <taxon>Fungi incertae sedis</taxon>
        <taxon>Mucoromycota</taxon>
        <taxon>Mucoromycotina</taxon>
        <taxon>Mucoromycetes</taxon>
        <taxon>Mucorales</taxon>
        <taxon>Syncephalastraceae</taxon>
        <taxon>Syncephalastrum</taxon>
    </lineage>
</organism>
<accession>A0A1X2H115</accession>
<evidence type="ECO:0000313" key="2">
    <source>
        <dbReference type="Proteomes" id="UP000242180"/>
    </source>
</evidence>
<evidence type="ECO:0000313" key="1">
    <source>
        <dbReference type="EMBL" id="ORY91114.1"/>
    </source>
</evidence>
<dbReference type="Proteomes" id="UP000242180">
    <property type="component" value="Unassembled WGS sequence"/>
</dbReference>
<comment type="caution">
    <text evidence="1">The sequence shown here is derived from an EMBL/GenBank/DDBJ whole genome shotgun (WGS) entry which is preliminary data.</text>
</comment>
<sequence>MGAIETIAWIGESGTVAEGIMGAHRGRTFEAGVTPGRRGSKCIVPEMMAIGGYHERGAPGGLACCSRTGTLLFPTLRCRDVAILGDARGACAGRGTLLPARSNLLEQPAAPLGLVLIALRVRRCSDVGCCCQRRRGDSSRRGRLWELDGISFRPADLEDGCMQVRKRRITHSQRSVDRRSGLHGRVERELGRRPTCLVVLLRGHRRVQAQVAVELMIPVALSFPGSRISLFIGPLLHWLHRRVFVVWRVVMRRFGLLILMDRRRSSQGRCC</sequence>
<gene>
    <name evidence="1" type="ORF">BCR43DRAFT_498528</name>
</gene>
<dbReference type="InParanoid" id="A0A1X2H115"/>
<dbReference type="AlphaFoldDB" id="A0A1X2H115"/>